<dbReference type="PANTHER" id="PTHR48462:SF1">
    <property type="entry name" value="PROTEIN, PUTATIVE-RELATED"/>
    <property type="match status" value="1"/>
</dbReference>
<organism evidence="1 2">
    <name type="scientific">Trifolium medium</name>
    <dbReference type="NCBI Taxonomy" id="97028"/>
    <lineage>
        <taxon>Eukaryota</taxon>
        <taxon>Viridiplantae</taxon>
        <taxon>Streptophyta</taxon>
        <taxon>Embryophyta</taxon>
        <taxon>Tracheophyta</taxon>
        <taxon>Spermatophyta</taxon>
        <taxon>Magnoliopsida</taxon>
        <taxon>eudicotyledons</taxon>
        <taxon>Gunneridae</taxon>
        <taxon>Pentapetalae</taxon>
        <taxon>rosids</taxon>
        <taxon>fabids</taxon>
        <taxon>Fabales</taxon>
        <taxon>Fabaceae</taxon>
        <taxon>Papilionoideae</taxon>
        <taxon>50 kb inversion clade</taxon>
        <taxon>NPAAA clade</taxon>
        <taxon>Hologalegina</taxon>
        <taxon>IRL clade</taxon>
        <taxon>Trifolieae</taxon>
        <taxon>Trifolium</taxon>
    </lineage>
</organism>
<dbReference type="Proteomes" id="UP000265520">
    <property type="component" value="Unassembled WGS sequence"/>
</dbReference>
<dbReference type="AlphaFoldDB" id="A0A392PPJ1"/>
<feature type="non-terminal residue" evidence="1">
    <location>
        <position position="1"/>
    </location>
</feature>
<name>A0A392PPJ1_9FABA</name>
<sequence>HTRVFVKKEASVNFLTGPLEGRSTLRPTGVLVYGWVGGKHACVDLTGIFPRVGLTTEDFTVGQTALKAASSKVAKHERACSGNQHAFIPFAFDTFGFLAPDAV</sequence>
<dbReference type="EMBL" id="LXQA010087967">
    <property type="protein sequence ID" value="MCI13360.1"/>
    <property type="molecule type" value="Genomic_DNA"/>
</dbReference>
<accession>A0A392PPJ1</accession>
<reference evidence="1 2" key="1">
    <citation type="journal article" date="2018" name="Front. Plant Sci.">
        <title>Red Clover (Trifolium pratense) and Zigzag Clover (T. medium) - A Picture of Genomic Similarities and Differences.</title>
        <authorList>
            <person name="Dluhosova J."/>
            <person name="Istvanek J."/>
            <person name="Nedelnik J."/>
            <person name="Repkova J."/>
        </authorList>
    </citation>
    <scope>NUCLEOTIDE SEQUENCE [LARGE SCALE GENOMIC DNA]</scope>
    <source>
        <strain evidence="2">cv. 10/8</strain>
        <tissue evidence="1">Leaf</tissue>
    </source>
</reference>
<keyword evidence="2" id="KW-1185">Reference proteome</keyword>
<evidence type="ECO:0000313" key="1">
    <source>
        <dbReference type="EMBL" id="MCI13360.1"/>
    </source>
</evidence>
<comment type="caution">
    <text evidence="1">The sequence shown here is derived from an EMBL/GenBank/DDBJ whole genome shotgun (WGS) entry which is preliminary data.</text>
</comment>
<protein>
    <submittedName>
        <fullName evidence="1">Auxilin-like protein</fullName>
    </submittedName>
</protein>
<proteinExistence type="predicted"/>
<dbReference type="PANTHER" id="PTHR48462">
    <property type="entry name" value="PROTEIN, PUTATIVE-RELATED"/>
    <property type="match status" value="1"/>
</dbReference>
<feature type="non-terminal residue" evidence="1">
    <location>
        <position position="103"/>
    </location>
</feature>
<evidence type="ECO:0000313" key="2">
    <source>
        <dbReference type="Proteomes" id="UP000265520"/>
    </source>
</evidence>